<dbReference type="PANTHER" id="PTHR33057">
    <property type="entry name" value="TRANSCRIPTION REPRESSOR OFP7-RELATED"/>
    <property type="match status" value="1"/>
</dbReference>
<feature type="compositionally biased region" description="Polar residues" evidence="7">
    <location>
        <begin position="21"/>
        <end position="34"/>
    </location>
</feature>
<dbReference type="InterPro" id="IPR038933">
    <property type="entry name" value="Ovate"/>
</dbReference>
<dbReference type="PANTHER" id="PTHR33057:SF224">
    <property type="entry name" value="TRANSCRIPTION REPRESSOR"/>
    <property type="match status" value="1"/>
</dbReference>
<evidence type="ECO:0000313" key="9">
    <source>
        <dbReference type="EMBL" id="KAF7809740.1"/>
    </source>
</evidence>
<evidence type="ECO:0000256" key="2">
    <source>
        <dbReference type="ARBA" id="ARBA00022491"/>
    </source>
</evidence>
<evidence type="ECO:0000313" key="10">
    <source>
        <dbReference type="Proteomes" id="UP000634136"/>
    </source>
</evidence>
<comment type="subcellular location">
    <subcellularLocation>
        <location evidence="1 6">Nucleus</location>
    </subcellularLocation>
</comment>
<proteinExistence type="predicted"/>
<dbReference type="OrthoDB" id="1928390at2759"/>
<dbReference type="Proteomes" id="UP000634136">
    <property type="component" value="Unassembled WGS sequence"/>
</dbReference>
<evidence type="ECO:0000256" key="7">
    <source>
        <dbReference type="SAM" id="MobiDB-lite"/>
    </source>
</evidence>
<comment type="caution">
    <text evidence="9">The sequence shown here is derived from an EMBL/GenBank/DDBJ whole genome shotgun (WGS) entry which is preliminary data.</text>
</comment>
<feature type="compositionally biased region" description="Low complexity" evidence="7">
    <location>
        <begin position="171"/>
        <end position="183"/>
    </location>
</feature>
<keyword evidence="10" id="KW-1185">Reference proteome</keyword>
<evidence type="ECO:0000256" key="1">
    <source>
        <dbReference type="ARBA" id="ARBA00004123"/>
    </source>
</evidence>
<dbReference type="NCBIfam" id="TIGR01568">
    <property type="entry name" value="A_thal_3678"/>
    <property type="match status" value="1"/>
</dbReference>
<keyword evidence="5 6" id="KW-0539">Nucleus</keyword>
<accession>A0A834SSY4</accession>
<feature type="region of interest" description="Disordered" evidence="7">
    <location>
        <begin position="86"/>
        <end position="202"/>
    </location>
</feature>
<dbReference type="AlphaFoldDB" id="A0A834SSY4"/>
<evidence type="ECO:0000256" key="4">
    <source>
        <dbReference type="ARBA" id="ARBA00023163"/>
    </source>
</evidence>
<feature type="domain" description="OVATE" evidence="8">
    <location>
        <begin position="214"/>
        <end position="273"/>
    </location>
</feature>
<dbReference type="Pfam" id="PF04844">
    <property type="entry name" value="Ovate"/>
    <property type="match status" value="1"/>
</dbReference>
<dbReference type="GO" id="GO:0045892">
    <property type="term" value="P:negative regulation of DNA-templated transcription"/>
    <property type="evidence" value="ECO:0007669"/>
    <property type="project" value="UniProtKB-UniRule"/>
</dbReference>
<feature type="compositionally biased region" description="Basic residues" evidence="7">
    <location>
        <begin position="123"/>
        <end position="141"/>
    </location>
</feature>
<keyword evidence="2 6" id="KW-0678">Repressor</keyword>
<dbReference type="PROSITE" id="PS51754">
    <property type="entry name" value="OVATE"/>
    <property type="match status" value="1"/>
</dbReference>
<feature type="compositionally biased region" description="Basic residues" evidence="7">
    <location>
        <begin position="35"/>
        <end position="45"/>
    </location>
</feature>
<dbReference type="GO" id="GO:0005634">
    <property type="term" value="C:nucleus"/>
    <property type="evidence" value="ECO:0007669"/>
    <property type="project" value="UniProtKB-SubCell"/>
</dbReference>
<sequence>MTKRFKFRIFRFISCFQSYRTKHPSPTNSKSNPKQPHHHSSLRRHVSSALVACGLRSRPNEISDDRRDYLWRKEDKWHVVDAKVVHQDDDEKSQKTPSRRKIYNSSASGGSGLDDDVLPLPYSKKRRVYKRNKTTTPRRRFSTSSADHTCGGILFSSDGYDEEETESLVPSSSRSFSTENSSVGEEKRKKKKARRSGGAARLERAVPWRESMAVVKKSENPYGDFRRSMLEMIVDKKMYEEKDLEELLCCFLSLNSPKHHGLIIQAFTDIWEAFFCFLGCPETCIGGNGAACGGGGRRAGMAGGATPLTNGRGGTGAAMAPLA</sequence>
<dbReference type="EMBL" id="JAAIUW010000011">
    <property type="protein sequence ID" value="KAF7809740.1"/>
    <property type="molecule type" value="Genomic_DNA"/>
</dbReference>
<name>A0A834SSY4_9FABA</name>
<reference evidence="9" key="1">
    <citation type="submission" date="2020-09" db="EMBL/GenBank/DDBJ databases">
        <title>Genome-Enabled Discovery of Anthraquinone Biosynthesis in Senna tora.</title>
        <authorList>
            <person name="Kang S.-H."/>
            <person name="Pandey R.P."/>
            <person name="Lee C.-M."/>
            <person name="Sim J.-S."/>
            <person name="Jeong J.-T."/>
            <person name="Choi B.-S."/>
            <person name="Jung M."/>
            <person name="Ginzburg D."/>
            <person name="Zhao K."/>
            <person name="Won S.Y."/>
            <person name="Oh T.-J."/>
            <person name="Yu Y."/>
            <person name="Kim N.-H."/>
            <person name="Lee O.R."/>
            <person name="Lee T.-H."/>
            <person name="Bashyal P."/>
            <person name="Kim T.-S."/>
            <person name="Lee W.-H."/>
            <person name="Kawkins C."/>
            <person name="Kim C.-K."/>
            <person name="Kim J.S."/>
            <person name="Ahn B.O."/>
            <person name="Rhee S.Y."/>
            <person name="Sohng J.K."/>
        </authorList>
    </citation>
    <scope>NUCLEOTIDE SEQUENCE</scope>
    <source>
        <tissue evidence="9">Leaf</tissue>
    </source>
</reference>
<feature type="region of interest" description="Disordered" evidence="7">
    <location>
        <begin position="21"/>
        <end position="45"/>
    </location>
</feature>
<keyword evidence="3 6" id="KW-0805">Transcription regulation</keyword>
<evidence type="ECO:0000256" key="5">
    <source>
        <dbReference type="ARBA" id="ARBA00023242"/>
    </source>
</evidence>
<dbReference type="InterPro" id="IPR006458">
    <property type="entry name" value="Ovate_C"/>
</dbReference>
<comment type="function">
    <text evidence="6">Transcriptional repressor that regulates multiple aspects of plant growth and development.</text>
</comment>
<keyword evidence="4 6" id="KW-0804">Transcription</keyword>
<evidence type="ECO:0000256" key="6">
    <source>
        <dbReference type="RuleBase" id="RU367028"/>
    </source>
</evidence>
<gene>
    <name evidence="9" type="ORF">G2W53_036483</name>
</gene>
<evidence type="ECO:0000256" key="3">
    <source>
        <dbReference type="ARBA" id="ARBA00023015"/>
    </source>
</evidence>
<protein>
    <recommendedName>
        <fullName evidence="6">Transcription repressor</fullName>
    </recommendedName>
    <alternativeName>
        <fullName evidence="6">Ovate family protein</fullName>
    </alternativeName>
</protein>
<organism evidence="9 10">
    <name type="scientific">Senna tora</name>
    <dbReference type="NCBI Taxonomy" id="362788"/>
    <lineage>
        <taxon>Eukaryota</taxon>
        <taxon>Viridiplantae</taxon>
        <taxon>Streptophyta</taxon>
        <taxon>Embryophyta</taxon>
        <taxon>Tracheophyta</taxon>
        <taxon>Spermatophyta</taxon>
        <taxon>Magnoliopsida</taxon>
        <taxon>eudicotyledons</taxon>
        <taxon>Gunneridae</taxon>
        <taxon>Pentapetalae</taxon>
        <taxon>rosids</taxon>
        <taxon>fabids</taxon>
        <taxon>Fabales</taxon>
        <taxon>Fabaceae</taxon>
        <taxon>Caesalpinioideae</taxon>
        <taxon>Cassia clade</taxon>
        <taxon>Senna</taxon>
    </lineage>
</organism>
<evidence type="ECO:0000259" key="8">
    <source>
        <dbReference type="PROSITE" id="PS51754"/>
    </source>
</evidence>